<dbReference type="AlphaFoldDB" id="A0A6B0UD47"/>
<reference evidence="1" key="1">
    <citation type="submission" date="2019-12" db="EMBL/GenBank/DDBJ databases">
        <title>An insight into the sialome of adult female Ixodes ricinus ticks feeding for 6 days.</title>
        <authorList>
            <person name="Perner J."/>
            <person name="Ribeiro J.M.C."/>
        </authorList>
    </citation>
    <scope>NUCLEOTIDE SEQUENCE</scope>
    <source>
        <strain evidence="1">Semi-engorged</strain>
        <tissue evidence="1">Salivary glands</tissue>
    </source>
</reference>
<name>A0A6B0UD47_IXORI</name>
<sequence>MPKVMLAAFGGQLVGYVLSYSSSVGRIVQTERTTLGQRKETFQREGMPSLMVLLWASPIRICSHCCQLQMLDSVLFLLQCERNEGVVGGRVSAAN</sequence>
<organism evidence="1">
    <name type="scientific">Ixodes ricinus</name>
    <name type="common">Common tick</name>
    <name type="synonym">Acarus ricinus</name>
    <dbReference type="NCBI Taxonomy" id="34613"/>
    <lineage>
        <taxon>Eukaryota</taxon>
        <taxon>Metazoa</taxon>
        <taxon>Ecdysozoa</taxon>
        <taxon>Arthropoda</taxon>
        <taxon>Chelicerata</taxon>
        <taxon>Arachnida</taxon>
        <taxon>Acari</taxon>
        <taxon>Parasitiformes</taxon>
        <taxon>Ixodida</taxon>
        <taxon>Ixodoidea</taxon>
        <taxon>Ixodidae</taxon>
        <taxon>Ixodinae</taxon>
        <taxon>Ixodes</taxon>
    </lineage>
</organism>
<protein>
    <submittedName>
        <fullName evidence="1">Uncharacterized protein</fullName>
    </submittedName>
</protein>
<accession>A0A6B0UD47</accession>
<evidence type="ECO:0000313" key="1">
    <source>
        <dbReference type="EMBL" id="MXU87174.1"/>
    </source>
</evidence>
<dbReference type="EMBL" id="GIFC01005091">
    <property type="protein sequence ID" value="MXU87174.1"/>
    <property type="molecule type" value="Transcribed_RNA"/>
</dbReference>
<proteinExistence type="predicted"/>